<dbReference type="InterPro" id="IPR036770">
    <property type="entry name" value="Ankyrin_rpt-contain_sf"/>
</dbReference>
<gene>
    <name evidence="3" type="ORF">Esi_0155_0018</name>
</gene>
<feature type="transmembrane region" description="Helical" evidence="2">
    <location>
        <begin position="149"/>
        <end position="167"/>
    </location>
</feature>
<feature type="region of interest" description="Disordered" evidence="1">
    <location>
        <begin position="495"/>
        <end position="525"/>
    </location>
</feature>
<accession>D8LFZ6</accession>
<organism evidence="3 4">
    <name type="scientific">Ectocarpus siliculosus</name>
    <name type="common">Brown alga</name>
    <name type="synonym">Conferva siliculosa</name>
    <dbReference type="NCBI Taxonomy" id="2880"/>
    <lineage>
        <taxon>Eukaryota</taxon>
        <taxon>Sar</taxon>
        <taxon>Stramenopiles</taxon>
        <taxon>Ochrophyta</taxon>
        <taxon>PX clade</taxon>
        <taxon>Phaeophyceae</taxon>
        <taxon>Ectocarpales</taxon>
        <taxon>Ectocarpaceae</taxon>
        <taxon>Ectocarpus</taxon>
    </lineage>
</organism>
<feature type="transmembrane region" description="Helical" evidence="2">
    <location>
        <begin position="357"/>
        <end position="376"/>
    </location>
</feature>
<keyword evidence="4" id="KW-1185">Reference proteome</keyword>
<feature type="region of interest" description="Disordered" evidence="1">
    <location>
        <begin position="187"/>
        <end position="214"/>
    </location>
</feature>
<feature type="compositionally biased region" description="Basic and acidic residues" evidence="1">
    <location>
        <begin position="1211"/>
        <end position="1221"/>
    </location>
</feature>
<sequence length="1283" mass="137967">MLYMWPYACIPLAFSIDSKLRARWLLEDVSKPASGYRFRGANIQMVLTSRVKNEAGEPHEHTHGRSRMLDCTNLWPLAVVGPAVFVFAAEWSSGVVSVLLVCTPFVFLTLFSLTLNQVTILVSLLASPVVSMMYAIMNRGPGNNLVRSMLWSQAFIALTAVSLAWSVHGVITLRKTANAAAVAVAASSDPNGVDNGSIDDQSTADNGDGIDDDDQLELSQRTMAQAETPTHLPPETCILKAAEAILSGHPGCVDDEYAALAALTKTVRQARLHGLTVDTPVLQTANSLHAWSKVISHQGEVERDIRETDRWGVLEAKLISMNAGMPSMVGIIQGLLLAMSQLEDSAAYGSGPVGATFYFSLIAFTASIVASTVLLARMLTLIHGAAQGLASAAKKTDTAMETFVDLRSWGILRHGEVGCLTHIAAGRGMVRALDFLVRNGANPSAVDSTGQTPLDIAEESGMKEACVYLQGVISSSSQQRERDLLSTPIARMLKTKVDRARSPRSPPRKASDDKISEAQGDTRERPLVHGWRQVRKVAGSAARWIGMSEMVSARRASGRVGIEVRATSAADALGETTSQPTTEASAALRLPPALSISYSRDRCKDGENGGVLAPVGSSPSSSAHSSSSSFSSQAGHGDNDRINRHVSPSAMTPGTIATSPAAGVCREGVGDTGETMLSPGREVARRRAPDAMPGGDLIYDQLEMVNDDSEQPTAETPSRRTSSSTTKRNGRQRGGTHMAGGGEAEAGEETTAGGRAGGIDTGACVRDDRVRGRLEDGANASRVQEESDEAEERSAESGSSRPAPRRSSVSSRLSASISVLLQQNFSGDEGTHGGGRGSASGRSPRSDTELVTTVTEAFLRSPPTPLSTTLRRRLSSTRATSGLKNAAAADNGGKAATYSPTQAVLNITWALRRLRPLGTPRERRAAFEGLRESSPVHIPQMYLLAFVDLAELGEIPQRTGNRFLGHGSKRPLAVCYLVQKLAKRLGRKPYEFYLWIDYACINQQNPSADRLALPCVLDSCDYMVYVEDDEYWDQALSRTEHFLFHKLRRLRPPANGASAYEEDVFSLSADGEKLMQRTYAETRARFTHNPAKGSLTTETDRLYLWTLVLALEYEDCYSFTANLPPQDETGFMKLLREAVFVNSCMDPRQAAAEIADRDAQMHADAADAATEQGREGRGEGRTTGVRKEPREGGPPRKGAAGVVVATVDSDSDNHNAGDHQEGFSGPEIGASRSDKHKDRDDGRSVSARDEPRNEARSRLSTDSGREGGDIETGEGVDVVKREM</sequence>
<feature type="compositionally biased region" description="Low complexity" evidence="1">
    <location>
        <begin position="617"/>
        <end position="632"/>
    </location>
</feature>
<evidence type="ECO:0000256" key="1">
    <source>
        <dbReference type="SAM" id="MobiDB-lite"/>
    </source>
</evidence>
<feature type="region of interest" description="Disordered" evidence="1">
    <location>
        <begin position="707"/>
        <end position="811"/>
    </location>
</feature>
<feature type="region of interest" description="Disordered" evidence="1">
    <location>
        <begin position="599"/>
        <end position="695"/>
    </location>
</feature>
<feature type="compositionally biased region" description="Basic and acidic residues" evidence="1">
    <location>
        <begin position="509"/>
        <end position="525"/>
    </location>
</feature>
<name>D8LFZ6_ECTSI</name>
<dbReference type="EMBL" id="FN649736">
    <property type="protein sequence ID" value="CBN78895.1"/>
    <property type="molecule type" value="Genomic_DNA"/>
</dbReference>
<feature type="compositionally biased region" description="Basic and acidic residues" evidence="1">
    <location>
        <begin position="1172"/>
        <end position="1194"/>
    </location>
</feature>
<dbReference type="SUPFAM" id="SSF48403">
    <property type="entry name" value="Ankyrin repeat"/>
    <property type="match status" value="1"/>
</dbReference>
<evidence type="ECO:0000256" key="2">
    <source>
        <dbReference type="SAM" id="Phobius"/>
    </source>
</evidence>
<keyword evidence="2" id="KW-0812">Transmembrane</keyword>
<reference evidence="3 4" key="1">
    <citation type="journal article" date="2010" name="Nature">
        <title>The Ectocarpus genome and the independent evolution of multicellularity in brown algae.</title>
        <authorList>
            <person name="Cock J.M."/>
            <person name="Sterck L."/>
            <person name="Rouze P."/>
            <person name="Scornet D."/>
            <person name="Allen A.E."/>
            <person name="Amoutzias G."/>
            <person name="Anthouard V."/>
            <person name="Artiguenave F."/>
            <person name="Aury J.M."/>
            <person name="Badger J.H."/>
            <person name="Beszteri B."/>
            <person name="Billiau K."/>
            <person name="Bonnet E."/>
            <person name="Bothwell J.H."/>
            <person name="Bowler C."/>
            <person name="Boyen C."/>
            <person name="Brownlee C."/>
            <person name="Carrano C.J."/>
            <person name="Charrier B."/>
            <person name="Cho G.Y."/>
            <person name="Coelho S.M."/>
            <person name="Collen J."/>
            <person name="Corre E."/>
            <person name="Da Silva C."/>
            <person name="Delage L."/>
            <person name="Delaroque N."/>
            <person name="Dittami S.M."/>
            <person name="Doulbeau S."/>
            <person name="Elias M."/>
            <person name="Farnham G."/>
            <person name="Gachon C.M."/>
            <person name="Gschloessl B."/>
            <person name="Heesch S."/>
            <person name="Jabbari K."/>
            <person name="Jubin C."/>
            <person name="Kawai H."/>
            <person name="Kimura K."/>
            <person name="Kloareg B."/>
            <person name="Kupper F.C."/>
            <person name="Lang D."/>
            <person name="Le Bail A."/>
            <person name="Leblanc C."/>
            <person name="Lerouge P."/>
            <person name="Lohr M."/>
            <person name="Lopez P.J."/>
            <person name="Martens C."/>
            <person name="Maumus F."/>
            <person name="Michel G."/>
            <person name="Miranda-Saavedra D."/>
            <person name="Morales J."/>
            <person name="Moreau H."/>
            <person name="Motomura T."/>
            <person name="Nagasato C."/>
            <person name="Napoli C.A."/>
            <person name="Nelson D.R."/>
            <person name="Nyvall-Collen P."/>
            <person name="Peters A.F."/>
            <person name="Pommier C."/>
            <person name="Potin P."/>
            <person name="Poulain J."/>
            <person name="Quesneville H."/>
            <person name="Read B."/>
            <person name="Rensing S.A."/>
            <person name="Ritter A."/>
            <person name="Rousvoal S."/>
            <person name="Samanta M."/>
            <person name="Samson G."/>
            <person name="Schroeder D.C."/>
            <person name="Segurens B."/>
            <person name="Strittmatter M."/>
            <person name="Tonon T."/>
            <person name="Tregear J.W."/>
            <person name="Valentin K."/>
            <person name="von Dassow P."/>
            <person name="Yamagishi T."/>
            <person name="Van de Peer Y."/>
            <person name="Wincker P."/>
        </authorList>
    </citation>
    <scope>NUCLEOTIDE SEQUENCE [LARGE SCALE GENOMIC DNA]</scope>
    <source>
        <strain evidence="4">Ec32 / CCAP1310/4</strain>
    </source>
</reference>
<feature type="transmembrane region" description="Helical" evidence="2">
    <location>
        <begin position="120"/>
        <end position="137"/>
    </location>
</feature>
<keyword evidence="2" id="KW-1133">Transmembrane helix</keyword>
<feature type="compositionally biased region" description="Basic and acidic residues" evidence="1">
    <location>
        <begin position="1156"/>
        <end position="1165"/>
    </location>
</feature>
<feature type="transmembrane region" description="Helical" evidence="2">
    <location>
        <begin position="71"/>
        <end position="89"/>
    </location>
</feature>
<dbReference type="EMBL" id="FN648104">
    <property type="protein sequence ID" value="CBN78895.1"/>
    <property type="molecule type" value="Genomic_DNA"/>
</dbReference>
<protein>
    <submittedName>
        <fullName evidence="3">Uncharacterized protein</fullName>
    </submittedName>
</protein>
<feature type="compositionally biased region" description="Polar residues" evidence="1">
    <location>
        <begin position="649"/>
        <end position="658"/>
    </location>
</feature>
<feature type="transmembrane region" description="Helical" evidence="2">
    <location>
        <begin position="95"/>
        <end position="113"/>
    </location>
</feature>
<feature type="compositionally biased region" description="Low complexity" evidence="1">
    <location>
        <begin position="796"/>
        <end position="811"/>
    </location>
</feature>
<dbReference type="InParanoid" id="D8LFZ6"/>
<dbReference type="OrthoDB" id="536979at2759"/>
<feature type="region of interest" description="Disordered" evidence="1">
    <location>
        <begin position="1156"/>
        <end position="1283"/>
    </location>
</feature>
<proteinExistence type="predicted"/>
<feature type="compositionally biased region" description="Basic and acidic residues" evidence="1">
    <location>
        <begin position="1232"/>
        <end position="1268"/>
    </location>
</feature>
<feature type="compositionally biased region" description="Basic and acidic residues" evidence="1">
    <location>
        <begin position="765"/>
        <end position="776"/>
    </location>
</feature>
<feature type="region of interest" description="Disordered" evidence="1">
    <location>
        <begin position="825"/>
        <end position="895"/>
    </location>
</feature>
<evidence type="ECO:0000313" key="4">
    <source>
        <dbReference type="Proteomes" id="UP000002630"/>
    </source>
</evidence>
<dbReference type="Proteomes" id="UP000002630">
    <property type="component" value="Linkage Group LG11"/>
</dbReference>
<dbReference type="Gene3D" id="1.25.40.20">
    <property type="entry name" value="Ankyrin repeat-containing domain"/>
    <property type="match status" value="1"/>
</dbReference>
<feature type="compositionally biased region" description="Low complexity" evidence="1">
    <location>
        <begin position="876"/>
        <end position="895"/>
    </location>
</feature>
<keyword evidence="2" id="KW-0472">Membrane</keyword>
<evidence type="ECO:0000313" key="3">
    <source>
        <dbReference type="EMBL" id="CBN78895.1"/>
    </source>
</evidence>